<organism evidence="2 3">
    <name type="scientific">Dendrobium nobile</name>
    <name type="common">Orchid</name>
    <dbReference type="NCBI Taxonomy" id="94219"/>
    <lineage>
        <taxon>Eukaryota</taxon>
        <taxon>Viridiplantae</taxon>
        <taxon>Streptophyta</taxon>
        <taxon>Embryophyta</taxon>
        <taxon>Tracheophyta</taxon>
        <taxon>Spermatophyta</taxon>
        <taxon>Magnoliopsida</taxon>
        <taxon>Liliopsida</taxon>
        <taxon>Asparagales</taxon>
        <taxon>Orchidaceae</taxon>
        <taxon>Epidendroideae</taxon>
        <taxon>Malaxideae</taxon>
        <taxon>Dendrobiinae</taxon>
        <taxon>Dendrobium</taxon>
    </lineage>
</organism>
<name>A0A8T3ADQ6_DENNO</name>
<gene>
    <name evidence="2" type="ORF">KFK09_024839</name>
</gene>
<reference evidence="2" key="1">
    <citation type="journal article" date="2022" name="Front. Genet.">
        <title>Chromosome-Scale Assembly of the Dendrobium nobile Genome Provides Insights Into the Molecular Mechanism of the Biosynthesis of the Medicinal Active Ingredient of Dendrobium.</title>
        <authorList>
            <person name="Xu Q."/>
            <person name="Niu S.-C."/>
            <person name="Li K.-L."/>
            <person name="Zheng P.-J."/>
            <person name="Zhang X.-J."/>
            <person name="Jia Y."/>
            <person name="Liu Y."/>
            <person name="Niu Y.-X."/>
            <person name="Yu L.-H."/>
            <person name="Chen D.-F."/>
            <person name="Zhang G.-Q."/>
        </authorList>
    </citation>
    <scope>NUCLEOTIDE SEQUENCE</scope>
    <source>
        <tissue evidence="2">Leaf</tissue>
    </source>
</reference>
<evidence type="ECO:0000256" key="1">
    <source>
        <dbReference type="SAM" id="MobiDB-lite"/>
    </source>
</evidence>
<accession>A0A8T3ADQ6</accession>
<feature type="compositionally biased region" description="Basic and acidic residues" evidence="1">
    <location>
        <begin position="1"/>
        <end position="17"/>
    </location>
</feature>
<feature type="region of interest" description="Disordered" evidence="1">
    <location>
        <begin position="1"/>
        <end position="30"/>
    </location>
</feature>
<protein>
    <submittedName>
        <fullName evidence="2">Uncharacterized protein</fullName>
    </submittedName>
</protein>
<sequence length="71" mass="7848">MEKERRERERQKVERSGRLGSTGNTGRLADLTGSDAWIAARRNSGGKSPEKSGLSRINLTTNRLSVINPHS</sequence>
<proteinExistence type="predicted"/>
<keyword evidence="3" id="KW-1185">Reference proteome</keyword>
<dbReference type="Proteomes" id="UP000829196">
    <property type="component" value="Unassembled WGS sequence"/>
</dbReference>
<dbReference type="AlphaFoldDB" id="A0A8T3ADQ6"/>
<comment type="caution">
    <text evidence="2">The sequence shown here is derived from an EMBL/GenBank/DDBJ whole genome shotgun (WGS) entry which is preliminary data.</text>
</comment>
<dbReference type="EMBL" id="JAGYWB010000017">
    <property type="protein sequence ID" value="KAI0494696.1"/>
    <property type="molecule type" value="Genomic_DNA"/>
</dbReference>
<evidence type="ECO:0000313" key="2">
    <source>
        <dbReference type="EMBL" id="KAI0494696.1"/>
    </source>
</evidence>
<evidence type="ECO:0000313" key="3">
    <source>
        <dbReference type="Proteomes" id="UP000829196"/>
    </source>
</evidence>